<gene>
    <name evidence="5" type="ORF">HNP25_001957</name>
</gene>
<dbReference type="Gene3D" id="1.10.4040.10">
    <property type="entry name" value="Penicillinase repressor domain"/>
    <property type="match status" value="1"/>
</dbReference>
<reference evidence="5 6" key="1">
    <citation type="submission" date="2020-08" db="EMBL/GenBank/DDBJ databases">
        <title>Functional genomics of gut bacteria from endangered species of beetles.</title>
        <authorList>
            <person name="Carlos-Shanley C."/>
        </authorList>
    </citation>
    <scope>NUCLEOTIDE SEQUENCE [LARGE SCALE GENOMIC DNA]</scope>
    <source>
        <strain evidence="5 6">S00070</strain>
    </source>
</reference>
<dbReference type="Gene3D" id="1.10.10.10">
    <property type="entry name" value="Winged helix-like DNA-binding domain superfamily/Winged helix DNA-binding domain"/>
    <property type="match status" value="1"/>
</dbReference>
<organism evidence="5 6">
    <name type="scientific">Arcicella rosea</name>
    <dbReference type="NCBI Taxonomy" id="502909"/>
    <lineage>
        <taxon>Bacteria</taxon>
        <taxon>Pseudomonadati</taxon>
        <taxon>Bacteroidota</taxon>
        <taxon>Cytophagia</taxon>
        <taxon>Cytophagales</taxon>
        <taxon>Flectobacillaceae</taxon>
        <taxon>Arcicella</taxon>
    </lineage>
</organism>
<keyword evidence="3" id="KW-0238">DNA-binding</keyword>
<dbReference type="PIRSF" id="PIRSF019455">
    <property type="entry name" value="CopR_AtkY"/>
    <property type="match status" value="1"/>
</dbReference>
<dbReference type="EMBL" id="JACHKT010000011">
    <property type="protein sequence ID" value="MBB6003304.1"/>
    <property type="molecule type" value="Genomic_DNA"/>
</dbReference>
<dbReference type="Pfam" id="PF03965">
    <property type="entry name" value="Penicillinase_R"/>
    <property type="match status" value="1"/>
</dbReference>
<evidence type="ECO:0000313" key="6">
    <source>
        <dbReference type="Proteomes" id="UP000524404"/>
    </source>
</evidence>
<dbReference type="GO" id="GO:0003677">
    <property type="term" value="F:DNA binding"/>
    <property type="evidence" value="ECO:0007669"/>
    <property type="project" value="UniProtKB-KW"/>
</dbReference>
<evidence type="ECO:0000256" key="1">
    <source>
        <dbReference type="ARBA" id="ARBA00011046"/>
    </source>
</evidence>
<keyword evidence="2" id="KW-0805">Transcription regulation</keyword>
<comment type="caution">
    <text evidence="5">The sequence shown here is derived from an EMBL/GenBank/DDBJ whole genome shotgun (WGS) entry which is preliminary data.</text>
</comment>
<dbReference type="AlphaFoldDB" id="A0A841EM97"/>
<evidence type="ECO:0000256" key="2">
    <source>
        <dbReference type="ARBA" id="ARBA00023015"/>
    </source>
</evidence>
<evidence type="ECO:0000256" key="3">
    <source>
        <dbReference type="ARBA" id="ARBA00023125"/>
    </source>
</evidence>
<comment type="similarity">
    <text evidence="1">Belongs to the BlaI transcriptional regulatory family.</text>
</comment>
<dbReference type="SUPFAM" id="SSF46785">
    <property type="entry name" value="Winged helix' DNA-binding domain"/>
    <property type="match status" value="1"/>
</dbReference>
<dbReference type="RefSeq" id="WP_184133690.1">
    <property type="nucleotide sequence ID" value="NZ_JACHKT010000011.1"/>
</dbReference>
<keyword evidence="6" id="KW-1185">Reference proteome</keyword>
<dbReference type="GO" id="GO:0045892">
    <property type="term" value="P:negative regulation of DNA-templated transcription"/>
    <property type="evidence" value="ECO:0007669"/>
    <property type="project" value="InterPro"/>
</dbReference>
<accession>A0A841EM97</accession>
<dbReference type="InterPro" id="IPR036390">
    <property type="entry name" value="WH_DNA-bd_sf"/>
</dbReference>
<proteinExistence type="inferred from homology"/>
<dbReference type="InterPro" id="IPR005650">
    <property type="entry name" value="BlaI_family"/>
</dbReference>
<evidence type="ECO:0000256" key="4">
    <source>
        <dbReference type="ARBA" id="ARBA00023163"/>
    </source>
</evidence>
<protein>
    <submittedName>
        <fullName evidence="5">Putative transcriptional regulator</fullName>
    </submittedName>
</protein>
<name>A0A841EM97_9BACT</name>
<dbReference type="InterPro" id="IPR036388">
    <property type="entry name" value="WH-like_DNA-bd_sf"/>
</dbReference>
<evidence type="ECO:0000313" key="5">
    <source>
        <dbReference type="EMBL" id="MBB6003304.1"/>
    </source>
</evidence>
<dbReference type="Proteomes" id="UP000524404">
    <property type="component" value="Unassembled WGS sequence"/>
</dbReference>
<keyword evidence="4" id="KW-0804">Transcription</keyword>
<sequence length="128" mass="14901">MQSVERELTKAEEQIMQVLWQIEKGFVKDVLDELPEPKPAYNTVSTIIRILQEKGFVSHNSYGKSHEYFPIISKESYSSFATEKLVEGYFENSFSSLFSFFSKKGKIDVKDADEILNMINKMKEEEEK</sequence>